<reference evidence="2" key="1">
    <citation type="submission" date="2023-10" db="EMBL/GenBank/DDBJ databases">
        <authorList>
            <person name="Chen Y."/>
            <person name="Shah S."/>
            <person name="Dougan E. K."/>
            <person name="Thang M."/>
            <person name="Chan C."/>
        </authorList>
    </citation>
    <scope>NUCLEOTIDE SEQUENCE [LARGE SCALE GENOMIC DNA]</scope>
</reference>
<feature type="region of interest" description="Disordered" evidence="1">
    <location>
        <begin position="1665"/>
        <end position="1687"/>
    </location>
</feature>
<feature type="region of interest" description="Disordered" evidence="1">
    <location>
        <begin position="1562"/>
        <end position="1637"/>
    </location>
</feature>
<proteinExistence type="predicted"/>
<feature type="compositionally biased region" description="Low complexity" evidence="1">
    <location>
        <begin position="1617"/>
        <end position="1630"/>
    </location>
</feature>
<feature type="region of interest" description="Disordered" evidence="1">
    <location>
        <begin position="1819"/>
        <end position="1838"/>
    </location>
</feature>
<evidence type="ECO:0000313" key="2">
    <source>
        <dbReference type="EMBL" id="CAK0907576.1"/>
    </source>
</evidence>
<dbReference type="InterPro" id="IPR036691">
    <property type="entry name" value="Endo/exonu/phosph_ase_sf"/>
</dbReference>
<evidence type="ECO:0000313" key="3">
    <source>
        <dbReference type="Proteomes" id="UP001189429"/>
    </source>
</evidence>
<gene>
    <name evidence="2" type="ORF">PCOR1329_LOCUS82554</name>
</gene>
<sequence length="1930" mass="197876">MDATDGAFGFAPALAAAAAHAWPGAWRILGAISELSLKDATDGAFGLAPAPAAAAAHAWRGAWRTLGTISELSLKDATDGAFGLAPAPAAAAAHAWRGAWRTLGTISELSLKDATVGAFAVAFAPAVAAAHARRASGARERYLRAIFEGVPRALVSAISELSLKDATVGAFAVAFAPAAAAAHARRASGARERYLRAIFEGVPRALVSAISELSLKDATVGAPRALVSAISELSLKDATVGAFAVAFAAAAAAAHAGVPRALVSAISELSLKDATVGAFAVAFAAAAAAAHARRASGARERYLRAIFEGVPRALVSAISELSLKDATVGAFAVAFAPAAAAAHARRASGARERYLRAIFEGVPRALVSAISELSLKDATVGAFAVAFAPLRPRPTPGVPRALVSAISELSLKDATVGAFAVAFAPAAAAARAGRASGARERYLRAIFEGVPRALVSAISELSLKDATVGAFAVAFAPAAAAAHARRASGARERYLRAIFEGVPRALVSAISELSLKDATVGAFAVAFAPAAAAAHARRASGARERYLRAIFEGVPRALVSAISELSLKDATVGAFAVAFAAAAAAAHARRASGARHAIPELSLKDATVGAFAVAFAPAAAAAQARRAAGVPRALVSAISELSLKDATVGAFAVAFAPAAAAARAGRASGARERYLRAIFEGVPRALVSAISELYLKDATVGAFAVAFALAAAAAHARRASGARERYLRAIFEGVPRALVSAISELSLKDATVGAFAVALAPLRPPPTPGVPRALVSAISELSLKDATVGAFAVAFAPAAAAPTPGVPRALVSAISELSLKDATVGAFAVAFAPAAAATHARRASGARERYLRAIFEGVPRALVSAISELSLKDATVGAFAVAFAPAAAAAHARRASGARERYLRAIFEGVPRALVSAISELSLKDATVGAFAVAFAPAAAAAHARRASGARERYLRAIFEGVPRALVSAISELSLKDATVGAFAVAFAPAAAAAHARRASGARERYLRAIFEGVPRALVSAISELSLKDATVGAFAVAFAPAAAAAHARRASGARERYLRAIFEGVPRALVSAISELSLKDATVGAFAVAFAPAAAAAHARRASGARERYLRAIFEGVPRALVSAISELSLKDATACLGALVSAISELSLKNATVGAFAVAFAPAAAAAHARRAAGARQRVFEGVPRALVSAISKLSLKDATVGAFAVAFAPAAAAAHARRASGARQRYLRAIFEGVPRALVSAISELSLKDATVGAFAVAFAPAAAAAHARRAAGARQRYLRAIFEGVPRALVSAISELSLKDATVGAFAVAFAAAAAAAHARQTLFQSTMQHGGPKLKYTTWYKVDVARQVQLLRLWQGGGVPAIARQPSSPAELVKLLDADLPRCEYNDILEARDRVCLGCNRKVKLHKPRPGSAAALAQEPPPPASAGQGAAISQGGQGKGKDISKNKAEKLQAAASLDVAELLRMAVKGTQDADLRQVLEAQVKRLGGTATTAPAGPAEALKKAVGLFKDAEHKHTQAAAQVVRLEASLAQARTELKKIKLDLEKLQHVMEGKEAEVSAMLSKAQEMQDRFRKKRKTEPDGTQPSGGSPSSGPGAGKGGSPSPAQGAPPPGAAAADASGSASSDADAARLPAGCDTEDDAELLAAAARLSSARLAAQAQALKEQSANTKGATGKGKGAPARGGKDIAAAAAADDPDLFQRLGALLNSLAVPWLVIGDFNVTPTTLSKSSFMRGLRSEASIMHTNLEATCNVGKRDASHLDYMLVSAEAQPIIASLEPVVSVPWKPHVGLLVRIRRSARALQVRYLDMPRRLPQVTRPRTQPMPGSKSARASRPCRRETCDDVAAFDRTKLLEADGGVEFVAGSAIDTTELDAKQFADELRAEVQEIFGESAGNLSSLRKEHATDEPLVLNSGLAKKVPVTVWLRV</sequence>
<dbReference type="EMBL" id="CAUYUJ010021887">
    <property type="protein sequence ID" value="CAK0907576.1"/>
    <property type="molecule type" value="Genomic_DNA"/>
</dbReference>
<comment type="caution">
    <text evidence="2">The sequence shown here is derived from an EMBL/GenBank/DDBJ whole genome shotgun (WGS) entry which is preliminary data.</text>
</comment>
<feature type="region of interest" description="Disordered" evidence="1">
    <location>
        <begin position="1415"/>
        <end position="1450"/>
    </location>
</feature>
<organism evidence="2 3">
    <name type="scientific">Prorocentrum cordatum</name>
    <dbReference type="NCBI Taxonomy" id="2364126"/>
    <lineage>
        <taxon>Eukaryota</taxon>
        <taxon>Sar</taxon>
        <taxon>Alveolata</taxon>
        <taxon>Dinophyceae</taxon>
        <taxon>Prorocentrales</taxon>
        <taxon>Prorocentraceae</taxon>
        <taxon>Prorocentrum</taxon>
    </lineage>
</organism>
<dbReference type="Proteomes" id="UP001189429">
    <property type="component" value="Unassembled WGS sequence"/>
</dbReference>
<keyword evidence="3" id="KW-1185">Reference proteome</keyword>
<dbReference type="Gene3D" id="3.60.10.10">
    <property type="entry name" value="Endonuclease/exonuclease/phosphatase"/>
    <property type="match status" value="1"/>
</dbReference>
<feature type="compositionally biased region" description="Low complexity" evidence="1">
    <location>
        <begin position="1430"/>
        <end position="1439"/>
    </location>
</feature>
<name>A0ABN9Y8P9_9DINO</name>
<accession>A0ABN9Y8P9</accession>
<protein>
    <submittedName>
        <fullName evidence="2">Uncharacterized protein</fullName>
    </submittedName>
</protein>
<evidence type="ECO:0000256" key="1">
    <source>
        <dbReference type="SAM" id="MobiDB-lite"/>
    </source>
</evidence>